<sequence length="494" mass="57583">MASPKNRENLAPATKTEFDVKSFIAPLQPNMIRKRRMSRKSIGEPFKNPRFSYSQKQVDDSNKSLSSSNSVLLKKDNDTERMKDYKFNSYKRMNNRVGRELLRSIKQKDFGITRIVPEKRIEDKINYYYKPHHKKCHLSNPEDIDYEEAEAGNCLNLSQKASKKWIDIANLVLKSDKKELRKCLKMMKYGLFQNYKKVKDIQRQDEYIRNQKIEITKKLMACNSIIDSNKECILTSHVGYIDPVIPKSAMDEESSEEGMTQTIRSFLSRTRSKNKQKEVIFQVAPGSPEAKKLFKSPRSKFRKRFPQYKSIKHFKRFSKFLREKRNSSNLFHLHKMGLNSRNLHGAIDLPGIRSCDSNEFKLFFSRSSLSKSSRASSKERNLTSRRINNILVSTFSQRNELDRVSRESSAKKKKCSKEHVKIEQGLATERRAPNKKSVKSPLKLSKLPRPHPENAIKVPKRLIKQRSPSNSHIPRTSLSVSHLRNIYCHQNINL</sequence>
<gene>
    <name evidence="2" type="ORF">ECRASSUSDP1_LOCUS1717</name>
</gene>
<dbReference type="Proteomes" id="UP001295684">
    <property type="component" value="Unassembled WGS sequence"/>
</dbReference>
<comment type="caution">
    <text evidence="2">The sequence shown here is derived from an EMBL/GenBank/DDBJ whole genome shotgun (WGS) entry which is preliminary data.</text>
</comment>
<evidence type="ECO:0000313" key="2">
    <source>
        <dbReference type="EMBL" id="CAI2360415.1"/>
    </source>
</evidence>
<evidence type="ECO:0000313" key="3">
    <source>
        <dbReference type="Proteomes" id="UP001295684"/>
    </source>
</evidence>
<keyword evidence="3" id="KW-1185">Reference proteome</keyword>
<reference evidence="2" key="1">
    <citation type="submission" date="2023-07" db="EMBL/GenBank/DDBJ databases">
        <authorList>
            <consortium name="AG Swart"/>
            <person name="Singh M."/>
            <person name="Singh A."/>
            <person name="Seah K."/>
            <person name="Emmerich C."/>
        </authorList>
    </citation>
    <scope>NUCLEOTIDE SEQUENCE</scope>
    <source>
        <strain evidence="2">DP1</strain>
    </source>
</reference>
<proteinExistence type="predicted"/>
<organism evidence="2 3">
    <name type="scientific">Euplotes crassus</name>
    <dbReference type="NCBI Taxonomy" id="5936"/>
    <lineage>
        <taxon>Eukaryota</taxon>
        <taxon>Sar</taxon>
        <taxon>Alveolata</taxon>
        <taxon>Ciliophora</taxon>
        <taxon>Intramacronucleata</taxon>
        <taxon>Spirotrichea</taxon>
        <taxon>Hypotrichia</taxon>
        <taxon>Euplotida</taxon>
        <taxon>Euplotidae</taxon>
        <taxon>Moneuplotes</taxon>
    </lineage>
</organism>
<dbReference type="AlphaFoldDB" id="A0AAD1U1T6"/>
<feature type="region of interest" description="Disordered" evidence="1">
    <location>
        <begin position="403"/>
        <end position="457"/>
    </location>
</feature>
<name>A0AAD1U1T6_EUPCR</name>
<evidence type="ECO:0000256" key="1">
    <source>
        <dbReference type="SAM" id="MobiDB-lite"/>
    </source>
</evidence>
<feature type="region of interest" description="Disordered" evidence="1">
    <location>
        <begin position="31"/>
        <end position="69"/>
    </location>
</feature>
<dbReference type="EMBL" id="CAMPGE010001618">
    <property type="protein sequence ID" value="CAI2360415.1"/>
    <property type="molecule type" value="Genomic_DNA"/>
</dbReference>
<feature type="compositionally biased region" description="Basic and acidic residues" evidence="1">
    <location>
        <begin position="417"/>
        <end position="432"/>
    </location>
</feature>
<accession>A0AAD1U1T6</accession>
<protein>
    <submittedName>
        <fullName evidence="2">Uncharacterized protein</fullName>
    </submittedName>
</protein>